<gene>
    <name evidence="1" type="ORF">FSARC_8962</name>
</gene>
<accession>A0A8H4TRZ0</accession>
<comment type="caution">
    <text evidence="1">The sequence shown here is derived from an EMBL/GenBank/DDBJ whole genome shotgun (WGS) entry which is preliminary data.</text>
</comment>
<dbReference type="Proteomes" id="UP000622797">
    <property type="component" value="Unassembled WGS sequence"/>
</dbReference>
<sequence>MHRKLLPASAAPFTPRPLYVDVILNSKIKRWLVQTLKQITVTRRPLNSKLQHQQCLIEVLSSPGAIWTLTSVMLPKTPESEFRQDDDNPLVEAITNYQLVHIEAYVVYVDMVLCNEVAYKLTPETIDALVEYHKDIYCVDAMANTNDWADKEQHCKQLHENFVQDVNKFVFCTRVSTLEGLEVGGAGELLRKGSEEVKKKIEALMKPLVPPPSPRAINIVKHRPICPKAPVNGRWMQPGCHGSLAVADPWTVYPSSPSTTQLADSTASPLAAPATIMNDSSFTHAVAHFKPTADDFWNSSLETYLTRPPTLPSMLTSPCGVGGSVKNMSGLGPSVVSTGFGHLHQYHPAIV</sequence>
<reference evidence="1" key="2">
    <citation type="submission" date="2020-05" db="EMBL/GenBank/DDBJ databases">
        <authorList>
            <person name="Kim H.-S."/>
            <person name="Proctor R.H."/>
            <person name="Brown D.W."/>
        </authorList>
    </citation>
    <scope>NUCLEOTIDE SEQUENCE</scope>
    <source>
        <strain evidence="1">NRRL 20472</strain>
    </source>
</reference>
<name>A0A8H4TRZ0_9HYPO</name>
<evidence type="ECO:0000313" key="2">
    <source>
        <dbReference type="Proteomes" id="UP000622797"/>
    </source>
</evidence>
<reference evidence="1" key="1">
    <citation type="journal article" date="2020" name="BMC Genomics">
        <title>Correction to: Identification and distribution of gene clusters required for synthesis of sphingolipid metabolism inhibitors in diverse species of the filamentous fungus Fusarium.</title>
        <authorList>
            <person name="Kim H.S."/>
            <person name="Lohmar J.M."/>
            <person name="Busman M."/>
            <person name="Brown D.W."/>
            <person name="Naumann T.A."/>
            <person name="Divon H.H."/>
            <person name="Lysoe E."/>
            <person name="Uhlig S."/>
            <person name="Proctor R.H."/>
        </authorList>
    </citation>
    <scope>NUCLEOTIDE SEQUENCE</scope>
    <source>
        <strain evidence="1">NRRL 20472</strain>
    </source>
</reference>
<evidence type="ECO:0000313" key="1">
    <source>
        <dbReference type="EMBL" id="KAF4962985.1"/>
    </source>
</evidence>
<protein>
    <submittedName>
        <fullName evidence="1">Uncharacterized protein</fullName>
    </submittedName>
</protein>
<organism evidence="1 2">
    <name type="scientific">Fusarium sarcochroum</name>
    <dbReference type="NCBI Taxonomy" id="1208366"/>
    <lineage>
        <taxon>Eukaryota</taxon>
        <taxon>Fungi</taxon>
        <taxon>Dikarya</taxon>
        <taxon>Ascomycota</taxon>
        <taxon>Pezizomycotina</taxon>
        <taxon>Sordariomycetes</taxon>
        <taxon>Hypocreomycetidae</taxon>
        <taxon>Hypocreales</taxon>
        <taxon>Nectriaceae</taxon>
        <taxon>Fusarium</taxon>
        <taxon>Fusarium lateritium species complex</taxon>
    </lineage>
</organism>
<dbReference type="OrthoDB" id="5352472at2759"/>
<proteinExistence type="predicted"/>
<dbReference type="AlphaFoldDB" id="A0A8H4TRZ0"/>
<dbReference type="EMBL" id="JABEXW010000506">
    <property type="protein sequence ID" value="KAF4962985.1"/>
    <property type="molecule type" value="Genomic_DNA"/>
</dbReference>
<keyword evidence="2" id="KW-1185">Reference proteome</keyword>